<feature type="repeat" description="TNFR-Cys" evidence="1">
    <location>
        <begin position="524"/>
        <end position="563"/>
    </location>
</feature>
<dbReference type="PROSITE" id="PS00652">
    <property type="entry name" value="TNFR_NGFR_1"/>
    <property type="match status" value="1"/>
</dbReference>
<protein>
    <recommendedName>
        <fullName evidence="4">TNFR-Cys domain-containing protein</fullName>
    </recommendedName>
</protein>
<keyword evidence="3" id="KW-0472">Membrane</keyword>
<keyword evidence="1" id="KW-1015">Disulfide bond</keyword>
<reference evidence="6" key="1">
    <citation type="journal article" date="2023" name="Commun. Biol.">
        <title>Genome analysis of Parmales, the sister group of diatoms, reveals the evolutionary specialization of diatoms from phago-mixotrophs to photoautotrophs.</title>
        <authorList>
            <person name="Ban H."/>
            <person name="Sato S."/>
            <person name="Yoshikawa S."/>
            <person name="Yamada K."/>
            <person name="Nakamura Y."/>
            <person name="Ichinomiya M."/>
            <person name="Sato N."/>
            <person name="Blanc-Mathieu R."/>
            <person name="Endo H."/>
            <person name="Kuwata A."/>
            <person name="Ogata H."/>
        </authorList>
    </citation>
    <scope>NUCLEOTIDE SEQUENCE [LARGE SCALE GENOMIC DNA]</scope>
    <source>
        <strain evidence="6">NIES 3701</strain>
    </source>
</reference>
<evidence type="ECO:0000313" key="5">
    <source>
        <dbReference type="EMBL" id="GMH93257.1"/>
    </source>
</evidence>
<feature type="transmembrane region" description="Helical" evidence="3">
    <location>
        <begin position="1675"/>
        <end position="1694"/>
    </location>
</feature>
<organism evidence="5 6">
    <name type="scientific">Triparma strigata</name>
    <dbReference type="NCBI Taxonomy" id="1606541"/>
    <lineage>
        <taxon>Eukaryota</taxon>
        <taxon>Sar</taxon>
        <taxon>Stramenopiles</taxon>
        <taxon>Ochrophyta</taxon>
        <taxon>Bolidophyceae</taxon>
        <taxon>Parmales</taxon>
        <taxon>Triparmaceae</taxon>
        <taxon>Triparma</taxon>
    </lineage>
</organism>
<feature type="disulfide bond" evidence="1">
    <location>
        <begin position="858"/>
        <end position="871"/>
    </location>
</feature>
<dbReference type="PROSITE" id="PS50050">
    <property type="entry name" value="TNFR_NGFR_2"/>
    <property type="match status" value="2"/>
</dbReference>
<gene>
    <name evidence="5" type="ORF">TrST_g6662</name>
</gene>
<feature type="transmembrane region" description="Helical" evidence="3">
    <location>
        <begin position="1638"/>
        <end position="1663"/>
    </location>
</feature>
<feature type="disulfide bond" evidence="1">
    <location>
        <begin position="542"/>
        <end position="555"/>
    </location>
</feature>
<feature type="domain" description="TNFR-Cys" evidence="4">
    <location>
        <begin position="840"/>
        <end position="880"/>
    </location>
</feature>
<feature type="transmembrane region" description="Helical" evidence="3">
    <location>
        <begin position="1448"/>
        <end position="1470"/>
    </location>
</feature>
<dbReference type="SMART" id="SM00208">
    <property type="entry name" value="TNFR"/>
    <property type="match status" value="4"/>
</dbReference>
<evidence type="ECO:0000259" key="4">
    <source>
        <dbReference type="PROSITE" id="PS50050"/>
    </source>
</evidence>
<feature type="domain" description="TNFR-Cys" evidence="4">
    <location>
        <begin position="524"/>
        <end position="563"/>
    </location>
</feature>
<dbReference type="InterPro" id="IPR009030">
    <property type="entry name" value="Growth_fac_rcpt_cys_sf"/>
</dbReference>
<dbReference type="CDD" id="cd00185">
    <property type="entry name" value="TNFRSF"/>
    <property type="match status" value="1"/>
</dbReference>
<evidence type="ECO:0000256" key="2">
    <source>
        <dbReference type="SAM" id="MobiDB-lite"/>
    </source>
</evidence>
<dbReference type="InterPro" id="IPR023393">
    <property type="entry name" value="START-like_dom_sf"/>
</dbReference>
<dbReference type="PANTHER" id="PTHR46967">
    <property type="entry name" value="INSULIN-LIKE GROWTH FACTOR BINDING PROTEIN,N-TERMINAL"/>
    <property type="match status" value="1"/>
</dbReference>
<feature type="transmembrane region" description="Helical" evidence="3">
    <location>
        <begin position="1511"/>
        <end position="1531"/>
    </location>
</feature>
<dbReference type="SUPFAM" id="SSF55961">
    <property type="entry name" value="Bet v1-like"/>
    <property type="match status" value="1"/>
</dbReference>
<dbReference type="OrthoDB" id="5950997at2759"/>
<evidence type="ECO:0000313" key="6">
    <source>
        <dbReference type="Proteomes" id="UP001165085"/>
    </source>
</evidence>
<dbReference type="SMART" id="SM01411">
    <property type="entry name" value="Ephrin_rec_like"/>
    <property type="match status" value="18"/>
</dbReference>
<feature type="region of interest" description="Disordered" evidence="2">
    <location>
        <begin position="1354"/>
        <end position="1374"/>
    </location>
</feature>
<sequence>MLQFQNSNPNCEASSIDTFCPAASSSCYALAEPVLELDQVSCGKGNTCSRTSSPRRYRFSCGSKPGHSKQGNVCAAGTSNSDYDKDCVTCPDGEYSAQGALSCTTCGKGKRMADNTGGGTGAESSACLNCPQGTYSSAGSNSCSNCAKGKFSASTAAHACVTCGPGRYIGLEGRSVCAPCPSGTYLADTSNDESKHDSSGDCSNCEAGKSTNGIEGVTECAVCSSGKFQNEVGKPQCADCPWGKYLTDDGIDALLHDSDVDDCADCSPGQYRATGASFCIDCSAGKYSSSAGSSEANCQICATGKFQAGSGSSTCLDCPKGKFNGADGTLATDHDEVKDCARCASGTYADVSGLSACKNCPGEQSSAPGASACGDCSAGFACNSVDGSSSPCAAGTYSDGRGVCETCPVGYRCPGGTDRIACPPGSSQSEEGQEECAFCPAGKFQRNENAASCETCTAGHFCPLGSTSPIECGSISLYCPSSSGIVQIVQSGHYSTPTGASDTTRTGQSPCESGFKCVGGDREACPDGSFQDGTSQISCKACEMCEAGKFIKQECTKQSDRECEVCPLGKASAGSLTYCEDCDGDGEYADEEGLSQCKLASPGTEPNSDRNGVVSCQQGQYSPDGKFCRGCQEGYHSSSDFVRCENCSPGSYYDDQDEECKFCAAGKANSNGGGDCEVCPKGQYSLPGTAICSIIEPGFKALNDKGGQEECEKNHFSLGQNDTCTKCVAGYSFKGATTCEICLPGKYYDHTKHFDEPSSDPPCTPCPRGKYSETAMSAEDCLPCAEGGSYSDDVVNGASSCSIVSSGNRVVFEDDLRIGFEECPAGKYSIGGAYGDDCVECGVGFFQVTSGEASCNRCKQCSPGQKIVTTCEKASSDAECEDCPVGKSSEYGIECTDCAVGKWAAEKAPFCKFAKAGEKPNLDRSGVDVCPKNTYSPGALDTCESCTTSGGHSHEGSASCDYCRPGQYFDEGRNECGECEAGKKSEDGFECVNCESGKYSNQSSSFCLACEGGTIPKADKTIPGCDNCLAGTSAAPGEDQCTPCDEGFVSLEASAFCNFCEAGKRSNEARTNCDECPAGKYSGVAASECVECEAGKYSKATKSIACDLCPDYTDSEPGSSECKCKDGFVEVDGECKCKPGYTFVALSGTCELCEEGYFKTEPGNDACNECSRSSVAGSTVTFGSEENPPSSKLSCHCRFDQFRYLFKNPPSDGKIGECRDCPDGATCVEGTKLQTIAVDKGFWRSSEDSSEIVECYTPDACDQMNGTQCTKGHEGPLCNICEDRYSMGITGLCEECNYDLFVPPQLLVCVFFLLIFVSVFFLVGWIRRKQKSQEDVKSYKELNPHKHVLLRPRRRGSTVDKSLEGEDDEDNAGNQFYHMTQNPDSLLNKFKTKGKILAAFWQVVSQYETILVIRFPPVFEKFARWLSSLTNLDALKLVSFSCLKRTNFHWKLVFSTLTPISFMIAVVVWFQFRKFKLEKGQVLKMPWQSAKEVKLTDEQKKAKKQRITEDSYTAVLAITYLVFASVSTIIFKTFHCKQYGDDPVRYLVADPQVDCDSDTHKFYSAYATVMIFVYPLGITLLYMYLLVKNRKELKCHEGRHDSAKLRPIAFLWQAYEPRWWWFEIFENARRLMMTGGLVFVNPGSTTQIVVAMLVSILSIILYSSTRPYDHDSDDTLAVVSQWSIFFTLFGALLLRQELDKEEHLNLELFGICLVIVNCASFALVAFEGTLPLIRKLWVRACFNKHIHDCKIKGMTEDERWDPQAFKDYCAKVMLSSVEDAGWKATQKDVQDERFDLWVDDFSKAKVEWRCSYGNGMINEVRAQFEVDGSFNKVKRYLMRPNNKVEGDEAARHIEEIDDEKQLKRYCVAKEMPFPYNTRDFLLEEWHEQLSDGRLLIASRSYVDPRRASKKTSHNLRRVRGKVGTYAFIIFPNPGRKRTKVVFLAGDIDLRGILKTDIIGRTIYQHFVVRVVDNMIRKFLFESKNMPESQRFNIGGSTRDFLHKKNAVTLKGLVTGVMMNPMGLRGLARSREHSAEVDRSCRGDQGTGTELVSVGRQQEVTLGGGGRGRAKDRTSSTAHLSKNFMKPVAGMKKKGAASIPFVAGQNEIAKARASLTSAKPPPPLEDYDAEGGGVGGVGVGVGVGGVDEGGVGGVELHEVDLDDK</sequence>
<feature type="transmembrane region" description="Helical" evidence="3">
    <location>
        <begin position="1563"/>
        <end position="1587"/>
    </location>
</feature>
<dbReference type="SUPFAM" id="SSF57184">
    <property type="entry name" value="Growth factor receptor domain"/>
    <property type="match status" value="7"/>
</dbReference>
<evidence type="ECO:0000256" key="3">
    <source>
        <dbReference type="SAM" id="Phobius"/>
    </source>
</evidence>
<keyword evidence="3" id="KW-0812">Transmembrane</keyword>
<dbReference type="PANTHER" id="PTHR46967:SF1">
    <property type="entry name" value="KERATIN-ASSOCIATED PROTEIN 16-1-LIKE"/>
    <property type="match status" value="1"/>
</dbReference>
<dbReference type="Gene3D" id="2.10.50.10">
    <property type="entry name" value="Tumor Necrosis Factor Receptor, subunit A, domain 2"/>
    <property type="match status" value="9"/>
</dbReference>
<feature type="transmembrane region" description="Helical" evidence="3">
    <location>
        <begin position="1706"/>
        <end position="1726"/>
    </location>
</feature>
<dbReference type="Gene3D" id="3.30.530.20">
    <property type="match status" value="1"/>
</dbReference>
<feature type="repeat" description="TNFR-Cys" evidence="1">
    <location>
        <begin position="840"/>
        <end position="880"/>
    </location>
</feature>
<dbReference type="Proteomes" id="UP001165085">
    <property type="component" value="Unassembled WGS sequence"/>
</dbReference>
<evidence type="ECO:0000256" key="1">
    <source>
        <dbReference type="PROSITE-ProRule" id="PRU00206"/>
    </source>
</evidence>
<comment type="caution">
    <text evidence="1">Lacks conserved residue(s) required for the propagation of feature annotation.</text>
</comment>
<keyword evidence="6" id="KW-1185">Reference proteome</keyword>
<dbReference type="EMBL" id="BRXY01000410">
    <property type="protein sequence ID" value="GMH93257.1"/>
    <property type="molecule type" value="Genomic_DNA"/>
</dbReference>
<proteinExistence type="predicted"/>
<dbReference type="Pfam" id="PF00020">
    <property type="entry name" value="TNFR_c6"/>
    <property type="match status" value="1"/>
</dbReference>
<name>A0A9W7EWM9_9STRA</name>
<accession>A0A9W7EWM9</accession>
<dbReference type="InterPro" id="IPR001368">
    <property type="entry name" value="TNFR/NGFR_Cys_rich_reg"/>
</dbReference>
<keyword evidence="3" id="KW-1133">Transmembrane helix</keyword>
<feature type="disulfide bond" evidence="1">
    <location>
        <begin position="545"/>
        <end position="563"/>
    </location>
</feature>
<feature type="transmembrane region" description="Helical" evidence="3">
    <location>
        <begin position="1305"/>
        <end position="1326"/>
    </location>
</feature>
<comment type="caution">
    <text evidence="5">The sequence shown here is derived from an EMBL/GenBank/DDBJ whole genome shotgun (WGS) entry which is preliminary data.</text>
</comment>
<feature type="transmembrane region" description="Helical" evidence="3">
    <location>
        <begin position="1396"/>
        <end position="1415"/>
    </location>
</feature>